<sequence length="69" mass="7898">MASSLSISRAWDETREIFRRDGGLLVSVALALIVLPEVVVGIVSPRKRQWAPMRRLRCNCYGWPSRSFH</sequence>
<keyword evidence="3" id="KW-1185">Reference proteome</keyword>
<protein>
    <submittedName>
        <fullName evidence="2">Uncharacterized protein</fullName>
    </submittedName>
</protein>
<keyword evidence="1" id="KW-0472">Membrane</keyword>
<evidence type="ECO:0000313" key="3">
    <source>
        <dbReference type="Proteomes" id="UP000516105"/>
    </source>
</evidence>
<keyword evidence="1" id="KW-0812">Transmembrane</keyword>
<organism evidence="2 3">
    <name type="scientific">Sphingomonas sediminicola</name>
    <dbReference type="NCBI Taxonomy" id="386874"/>
    <lineage>
        <taxon>Bacteria</taxon>
        <taxon>Pseudomonadati</taxon>
        <taxon>Pseudomonadota</taxon>
        <taxon>Alphaproteobacteria</taxon>
        <taxon>Sphingomonadales</taxon>
        <taxon>Sphingomonadaceae</taxon>
        <taxon>Sphingomonas</taxon>
    </lineage>
</organism>
<feature type="transmembrane region" description="Helical" evidence="1">
    <location>
        <begin position="24"/>
        <end position="45"/>
    </location>
</feature>
<gene>
    <name evidence="2" type="ORF">H9L14_08085</name>
</gene>
<dbReference type="Proteomes" id="UP000516105">
    <property type="component" value="Chromosome"/>
</dbReference>
<dbReference type="RefSeq" id="WP_187707701.1">
    <property type="nucleotide sequence ID" value="NZ_CP060782.1"/>
</dbReference>
<evidence type="ECO:0000313" key="2">
    <source>
        <dbReference type="EMBL" id="QNP44743.1"/>
    </source>
</evidence>
<evidence type="ECO:0000256" key="1">
    <source>
        <dbReference type="SAM" id="Phobius"/>
    </source>
</evidence>
<name>A0ABX6T6A3_9SPHN</name>
<keyword evidence="1" id="KW-1133">Transmembrane helix</keyword>
<accession>A0ABX6T6A3</accession>
<dbReference type="EMBL" id="CP060782">
    <property type="protein sequence ID" value="QNP44743.1"/>
    <property type="molecule type" value="Genomic_DNA"/>
</dbReference>
<proteinExistence type="predicted"/>
<reference evidence="2 3" key="1">
    <citation type="submission" date="2020-08" db="EMBL/GenBank/DDBJ databases">
        <title>Genome sequence of Sphingomonas sediminicola KACC 15039T.</title>
        <authorList>
            <person name="Hyun D.-W."/>
            <person name="Bae J.-W."/>
        </authorList>
    </citation>
    <scope>NUCLEOTIDE SEQUENCE [LARGE SCALE GENOMIC DNA]</scope>
    <source>
        <strain evidence="2 3">KACC 15039</strain>
    </source>
</reference>